<feature type="binding site" evidence="5">
    <location>
        <position position="128"/>
    </location>
    <ligand>
        <name>substrate</name>
    </ligand>
</feature>
<dbReference type="NCBIfam" id="NF004863">
    <property type="entry name" value="PRK06223.1"/>
    <property type="match status" value="1"/>
</dbReference>
<dbReference type="RefSeq" id="WP_190576628.1">
    <property type="nucleotide sequence ID" value="NZ_CAWPQU010000034.1"/>
</dbReference>
<evidence type="ECO:0000256" key="5">
    <source>
        <dbReference type="HAMAP-Rule" id="MF_00487"/>
    </source>
</evidence>
<dbReference type="Proteomes" id="UP000618445">
    <property type="component" value="Unassembled WGS sequence"/>
</dbReference>
<evidence type="ECO:0000256" key="3">
    <source>
        <dbReference type="ARBA" id="ARBA00023002"/>
    </source>
</evidence>
<dbReference type="NCBIfam" id="TIGR01763">
    <property type="entry name" value="MalateDH_bact"/>
    <property type="match status" value="1"/>
</dbReference>
<dbReference type="InterPro" id="IPR015955">
    <property type="entry name" value="Lactate_DH/Glyco_Ohase_4_C"/>
</dbReference>
<evidence type="ECO:0000259" key="6">
    <source>
        <dbReference type="Pfam" id="PF00056"/>
    </source>
</evidence>
<dbReference type="InterPro" id="IPR001557">
    <property type="entry name" value="L-lactate/malate_DH"/>
</dbReference>
<protein>
    <recommendedName>
        <fullName evidence="5">Malate dehydrogenase</fullName>
        <ecNumber evidence="5">1.1.1.37</ecNumber>
    </recommendedName>
</protein>
<dbReference type="PANTHER" id="PTHR43128:SF16">
    <property type="entry name" value="L-LACTATE DEHYDROGENASE"/>
    <property type="match status" value="1"/>
</dbReference>
<feature type="binding site" evidence="5">
    <location>
        <position position="96"/>
    </location>
    <ligand>
        <name>substrate</name>
    </ligand>
</feature>
<feature type="binding site" evidence="5">
    <location>
        <position position="159"/>
    </location>
    <ligand>
        <name>substrate</name>
    </ligand>
</feature>
<dbReference type="SUPFAM" id="SSF51735">
    <property type="entry name" value="NAD(P)-binding Rossmann-fold domains"/>
    <property type="match status" value="1"/>
</dbReference>
<dbReference type="Pfam" id="PF00056">
    <property type="entry name" value="Ldh_1_N"/>
    <property type="match status" value="1"/>
</dbReference>
<reference evidence="8 9" key="1">
    <citation type="journal article" date="2020" name="ISME J.">
        <title>Comparative genomics reveals insights into cyanobacterial evolution and habitat adaptation.</title>
        <authorList>
            <person name="Chen M.Y."/>
            <person name="Teng W.K."/>
            <person name="Zhao L."/>
            <person name="Hu C.X."/>
            <person name="Zhou Y.K."/>
            <person name="Han B.P."/>
            <person name="Song L.R."/>
            <person name="Shu W.S."/>
        </authorList>
    </citation>
    <scope>NUCLEOTIDE SEQUENCE [LARGE SCALE GENOMIC DNA]</scope>
    <source>
        <strain evidence="8 9">FACHB-1050</strain>
    </source>
</reference>
<dbReference type="Gene3D" id="3.90.110.10">
    <property type="entry name" value="Lactate dehydrogenase/glycoside hydrolase, family 4, C-terminal"/>
    <property type="match status" value="1"/>
</dbReference>
<dbReference type="SUPFAM" id="SSF56327">
    <property type="entry name" value="LDH C-terminal domain-like"/>
    <property type="match status" value="1"/>
</dbReference>
<dbReference type="Pfam" id="PF02866">
    <property type="entry name" value="Ldh_1_C"/>
    <property type="match status" value="1"/>
</dbReference>
<comment type="similarity">
    <text evidence="1">Belongs to the LDH/MDH superfamily. LDH family.</text>
</comment>
<evidence type="ECO:0000256" key="2">
    <source>
        <dbReference type="ARBA" id="ARBA00022532"/>
    </source>
</evidence>
<feature type="binding site" evidence="5">
    <location>
        <begin position="126"/>
        <end position="128"/>
    </location>
    <ligand>
        <name>NAD(+)</name>
        <dbReference type="ChEBI" id="CHEBI:57540"/>
    </ligand>
</feature>
<feature type="domain" description="Lactate/malate dehydrogenase N-terminal" evidence="6">
    <location>
        <begin position="12"/>
        <end position="150"/>
    </location>
</feature>
<sequence length="322" mass="34563">MPTQIQDYRSPKVTVIGAGNVGGMLAQRIAKQNLADVVLCDVVQGKPQGIALDLAQAHTISNHDRQIIGTNDYNDTKDSDVIVITAGLPRKEGMSRNDLLKINASIIKEVVQKAIALSPHAILLIVTNPLDVMTYLAWQVSGLPPQRVIGMAGVLDAARFQTFIAMELGISTADIYTTVLGGHGDLMLPLPRLSTVNGIPITELLSEEAIARLVERTRNGGAEIVKLLQNGSAYFAPSAAAYVMVEAIISDRHRIYPAAAHLSGEYGLTDIFMGVPVQIGRQGVEKVIELKLTDAELAALHASASSIKENIGILQFKPESNF</sequence>
<comment type="catalytic activity">
    <reaction evidence="5">
        <text>(S)-malate + NAD(+) = oxaloacetate + NADH + H(+)</text>
        <dbReference type="Rhea" id="RHEA:21432"/>
        <dbReference type="ChEBI" id="CHEBI:15378"/>
        <dbReference type="ChEBI" id="CHEBI:15589"/>
        <dbReference type="ChEBI" id="CHEBI:16452"/>
        <dbReference type="ChEBI" id="CHEBI:57540"/>
        <dbReference type="ChEBI" id="CHEBI:57945"/>
        <dbReference type="EC" id="1.1.1.37"/>
    </reaction>
</comment>
<feature type="binding site" evidence="5">
    <location>
        <position position="103"/>
    </location>
    <ligand>
        <name>NAD(+)</name>
        <dbReference type="ChEBI" id="CHEBI:57540"/>
    </ligand>
</feature>
<keyword evidence="3 5" id="KW-0560">Oxidoreductase</keyword>
<dbReference type="GO" id="GO:0030060">
    <property type="term" value="F:L-malate dehydrogenase (NAD+) activity"/>
    <property type="evidence" value="ECO:0007669"/>
    <property type="project" value="UniProtKB-EC"/>
</dbReference>
<comment type="caution">
    <text evidence="8">The sequence shown here is derived from an EMBL/GenBank/DDBJ whole genome shotgun (WGS) entry which is preliminary data.</text>
</comment>
<dbReference type="InterPro" id="IPR022383">
    <property type="entry name" value="Lactate/malate_DH_C"/>
</dbReference>
<feature type="domain" description="Lactate/malate dehydrogenase C-terminal" evidence="7">
    <location>
        <begin position="155"/>
        <end position="311"/>
    </location>
</feature>
<evidence type="ECO:0000256" key="4">
    <source>
        <dbReference type="ARBA" id="ARBA00023027"/>
    </source>
</evidence>
<evidence type="ECO:0000256" key="1">
    <source>
        <dbReference type="ARBA" id="ARBA00006054"/>
    </source>
</evidence>
<comment type="similarity">
    <text evidence="5">Belongs to the LDH/MDH superfamily. MDH type 3 family.</text>
</comment>
<feature type="binding site" evidence="5">
    <location>
        <begin position="17"/>
        <end position="22"/>
    </location>
    <ligand>
        <name>NAD(+)</name>
        <dbReference type="ChEBI" id="CHEBI:57540"/>
    </ligand>
</feature>
<feature type="active site" description="Proton acceptor" evidence="5">
    <location>
        <position position="183"/>
    </location>
</feature>
<proteinExistence type="inferred from homology"/>
<dbReference type="EC" id="1.1.1.37" evidence="5"/>
<dbReference type="InterPro" id="IPR011275">
    <property type="entry name" value="Malate_DH_type3"/>
</dbReference>
<keyword evidence="2 5" id="KW-0816">Tricarboxylic acid cycle</keyword>
<dbReference type="PRINTS" id="PR00086">
    <property type="entry name" value="LLDHDRGNASE"/>
</dbReference>
<dbReference type="PANTHER" id="PTHR43128">
    <property type="entry name" value="L-2-HYDROXYCARBOXYLATE DEHYDROGENASE (NAD(P)(+))"/>
    <property type="match status" value="1"/>
</dbReference>
<dbReference type="EMBL" id="JACJQY010000004">
    <property type="protein sequence ID" value="MBD2316081.1"/>
    <property type="molecule type" value="Genomic_DNA"/>
</dbReference>
<dbReference type="CDD" id="cd01339">
    <property type="entry name" value="LDH-like_MDH"/>
    <property type="match status" value="1"/>
</dbReference>
<dbReference type="HAMAP" id="MF_00487">
    <property type="entry name" value="Malate_dehydrog_3"/>
    <property type="match status" value="1"/>
</dbReference>
<name>A0ABR8C8N9_9CYAN</name>
<comment type="function">
    <text evidence="5">Catalyzes the reversible oxidation of malate to oxaloacetate.</text>
</comment>
<organism evidence="8 9">
    <name type="scientific">Phormidium tenue FACHB-1050</name>
    <dbReference type="NCBI Taxonomy" id="2692857"/>
    <lineage>
        <taxon>Bacteria</taxon>
        <taxon>Bacillati</taxon>
        <taxon>Cyanobacteriota</taxon>
        <taxon>Cyanophyceae</taxon>
        <taxon>Oscillatoriophycideae</taxon>
        <taxon>Oscillatoriales</taxon>
        <taxon>Oscillatoriaceae</taxon>
        <taxon>Phormidium</taxon>
    </lineage>
</organism>
<keyword evidence="9" id="KW-1185">Reference proteome</keyword>
<evidence type="ECO:0000313" key="9">
    <source>
        <dbReference type="Proteomes" id="UP000618445"/>
    </source>
</evidence>
<evidence type="ECO:0000313" key="8">
    <source>
        <dbReference type="EMBL" id="MBD2316081.1"/>
    </source>
</evidence>
<accession>A0ABR8C8N9</accession>
<dbReference type="InterPro" id="IPR036291">
    <property type="entry name" value="NAD(P)-bd_dom_sf"/>
</dbReference>
<keyword evidence="4 5" id="KW-0520">NAD</keyword>
<evidence type="ECO:0000259" key="7">
    <source>
        <dbReference type="Pfam" id="PF02866"/>
    </source>
</evidence>
<feature type="binding site" evidence="5">
    <location>
        <position position="90"/>
    </location>
    <ligand>
        <name>substrate</name>
    </ligand>
</feature>
<dbReference type="PIRSF" id="PIRSF000102">
    <property type="entry name" value="Lac_mal_DH"/>
    <property type="match status" value="1"/>
</dbReference>
<gene>
    <name evidence="5 8" type="primary">mdh</name>
    <name evidence="8" type="ORF">H6G05_04345</name>
</gene>
<dbReference type="Gene3D" id="3.40.50.720">
    <property type="entry name" value="NAD(P)-binding Rossmann-like Domain"/>
    <property type="match status" value="1"/>
</dbReference>
<feature type="binding site" evidence="5">
    <location>
        <position position="41"/>
    </location>
    <ligand>
        <name>NAD(+)</name>
        <dbReference type="ChEBI" id="CHEBI:57540"/>
    </ligand>
</feature>
<dbReference type="InterPro" id="IPR001236">
    <property type="entry name" value="Lactate/malate_DH_N"/>
</dbReference>